<dbReference type="RefSeq" id="WP_014774901.1">
    <property type="nucleotide sequence ID" value="NC_018011.1"/>
</dbReference>
<dbReference type="eggNOG" id="COG0468">
    <property type="taxonomic scope" value="Bacteria"/>
</dbReference>
<name>I3YJQ5_ALIFI</name>
<gene>
    <name evidence="1" type="ordered locus">Alfi_0852</name>
</gene>
<dbReference type="PATRIC" id="fig|679935.3.peg.782"/>
<sequence length="242" mass="26644">MQLRQSMRRAAKMRLALAGASGSGKTYSSLLIAYGMTGDWSKIAVIDSENCSADLYAHLGGYQVLTLENYAPETYIEAIGICEQAGAEVIIIDSISHCWDYLLDFHANLQGNSFANWAKVTPRQNAFIQRILTSSAHVICTMRSKQDYVLSDKNGKMVPEKVGLKAVQRDNVDYEFTAVLDIAMNHKATTSKDRTGLFTGRPEFLITPAVGQAILKWCNMAQPAQPSVQPQTPYHHVPSVSA</sequence>
<evidence type="ECO:0000313" key="1">
    <source>
        <dbReference type="EMBL" id="AFL77223.1"/>
    </source>
</evidence>
<protein>
    <recommendedName>
        <fullName evidence="3">AAA family ATPase</fullName>
    </recommendedName>
</protein>
<evidence type="ECO:0000313" key="2">
    <source>
        <dbReference type="Proteomes" id="UP000006052"/>
    </source>
</evidence>
<evidence type="ECO:0008006" key="3">
    <source>
        <dbReference type="Google" id="ProtNLM"/>
    </source>
</evidence>
<dbReference type="Proteomes" id="UP000006052">
    <property type="component" value="Chromosome"/>
</dbReference>
<dbReference type="AlphaFoldDB" id="I3YJQ5"/>
<dbReference type="KEGG" id="afd:Alfi_0852"/>
<accession>I3YJQ5</accession>
<organism evidence="1 2">
    <name type="scientific">Alistipes finegoldii (strain DSM 17242 / JCM 16770 / CCUG 46020 / CIP 107999 / KCTC 15236 / AHN 2437)</name>
    <dbReference type="NCBI Taxonomy" id="679935"/>
    <lineage>
        <taxon>Bacteria</taxon>
        <taxon>Pseudomonadati</taxon>
        <taxon>Bacteroidota</taxon>
        <taxon>Bacteroidia</taxon>
        <taxon>Bacteroidales</taxon>
        <taxon>Rikenellaceae</taxon>
        <taxon>Alistipes</taxon>
    </lineage>
</organism>
<reference evidence="2" key="1">
    <citation type="journal article" date="2013" name="Stand. Genomic Sci.">
        <title>Complete genome sequence of the bile-resistant pigment-producing anaerobe Alistipes finegoldii type strain (AHN2437(T)).</title>
        <authorList>
            <person name="Mavromatis K."/>
            <person name="Stackebrandt E."/>
            <person name="Munk C."/>
            <person name="Lapidus A."/>
            <person name="Nolan M."/>
            <person name="Lucas S."/>
            <person name="Hammon N."/>
            <person name="Deshpande S."/>
            <person name="Cheng J.F."/>
            <person name="Tapia R."/>
            <person name="Goodwin L.A."/>
            <person name="Pitluck S."/>
            <person name="Liolios K."/>
            <person name="Pagani I."/>
            <person name="Ivanova N."/>
            <person name="Mikhailova N."/>
            <person name="Huntemann M."/>
            <person name="Pati A."/>
            <person name="Chen A."/>
            <person name="Palaniappan K."/>
            <person name="Land M."/>
            <person name="Hauser L."/>
            <person name="Rohde M."/>
            <person name="Gronow S."/>
            <person name="Goker M."/>
            <person name="Detter J.C."/>
            <person name="Bristow J."/>
            <person name="Eisen J.A."/>
            <person name="Markowitz V."/>
            <person name="Hugenholtz P."/>
            <person name="Kyrpides N.C."/>
            <person name="Klenk H.P."/>
            <person name="Woyke T."/>
        </authorList>
    </citation>
    <scope>NUCLEOTIDE SEQUENCE</scope>
    <source>
        <strain evidence="2">DSM 17242 / JCM 16770 / AHN 2437 / CCUG 46020 / CIP 107999</strain>
    </source>
</reference>
<dbReference type="HOGENOM" id="CLU_064891_2_1_10"/>
<dbReference type="Pfam" id="PF13479">
    <property type="entry name" value="AAA_24"/>
    <property type="match status" value="1"/>
</dbReference>
<proteinExistence type="predicted"/>
<dbReference type="SUPFAM" id="SSF52540">
    <property type="entry name" value="P-loop containing nucleoside triphosphate hydrolases"/>
    <property type="match status" value="1"/>
</dbReference>
<dbReference type="Gene3D" id="3.40.50.300">
    <property type="entry name" value="P-loop containing nucleotide triphosphate hydrolases"/>
    <property type="match status" value="1"/>
</dbReference>
<dbReference type="InterPro" id="IPR027417">
    <property type="entry name" value="P-loop_NTPase"/>
</dbReference>
<dbReference type="STRING" id="679935.Alfi_0852"/>
<dbReference type="EMBL" id="CP003274">
    <property type="protein sequence ID" value="AFL77223.1"/>
    <property type="molecule type" value="Genomic_DNA"/>
</dbReference>